<organism evidence="2 3">
    <name type="scientific">Wuchereria bancrofti</name>
    <dbReference type="NCBI Taxonomy" id="6293"/>
    <lineage>
        <taxon>Eukaryota</taxon>
        <taxon>Metazoa</taxon>
        <taxon>Ecdysozoa</taxon>
        <taxon>Nematoda</taxon>
        <taxon>Chromadorea</taxon>
        <taxon>Rhabditida</taxon>
        <taxon>Spirurina</taxon>
        <taxon>Spiruromorpha</taxon>
        <taxon>Filarioidea</taxon>
        <taxon>Onchocercidae</taxon>
        <taxon>Wuchereria</taxon>
    </lineage>
</organism>
<dbReference type="InterPro" id="IPR017943">
    <property type="entry name" value="Bactericidal_perm-incr_a/b_dom"/>
</dbReference>
<dbReference type="GO" id="GO:0008289">
    <property type="term" value="F:lipid binding"/>
    <property type="evidence" value="ECO:0007669"/>
    <property type="project" value="InterPro"/>
</dbReference>
<dbReference type="InterPro" id="IPR001124">
    <property type="entry name" value="Lipid-bd_serum_glycop_C"/>
</dbReference>
<dbReference type="Gene3D" id="3.15.20.10">
    <property type="entry name" value="Bactericidal permeability-increasing protein, domain 2"/>
    <property type="match status" value="1"/>
</dbReference>
<gene>
    <name evidence="2" type="ORF">WUBG_05515</name>
</gene>
<reference evidence="3" key="1">
    <citation type="submission" date="2012-08" db="EMBL/GenBank/DDBJ databases">
        <title>The Genome Sequence of Wuchereria bancrofti.</title>
        <authorList>
            <person name="Nutman T.B."/>
            <person name="Fink D.L."/>
            <person name="Russ C."/>
            <person name="Young S."/>
            <person name="Zeng Q."/>
            <person name="Koehrsen M."/>
            <person name="Alvarado L."/>
            <person name="Berlin A."/>
            <person name="Chapman S.B."/>
            <person name="Chen Z."/>
            <person name="Freedman E."/>
            <person name="Gellesch M."/>
            <person name="Goldberg J."/>
            <person name="Griggs A."/>
            <person name="Gujja S."/>
            <person name="Heilman E.R."/>
            <person name="Heiman D."/>
            <person name="Hepburn T."/>
            <person name="Howarth C."/>
            <person name="Jen D."/>
            <person name="Larson L."/>
            <person name="Lewis B."/>
            <person name="Mehta T."/>
            <person name="Park D."/>
            <person name="Pearson M."/>
            <person name="Roberts A."/>
            <person name="Saif S."/>
            <person name="Shea T."/>
            <person name="Shenoy N."/>
            <person name="Sisk P."/>
            <person name="Stolte C."/>
            <person name="Sykes S."/>
            <person name="Walk T."/>
            <person name="White J."/>
            <person name="Yandava C."/>
            <person name="Haas B."/>
            <person name="Henn M.R."/>
            <person name="Nusbaum C."/>
            <person name="Birren B."/>
        </authorList>
    </citation>
    <scope>NUCLEOTIDE SEQUENCE [LARGE SCALE GENOMIC DNA]</scope>
    <source>
        <strain evidence="3">NA</strain>
    </source>
</reference>
<dbReference type="EMBL" id="ADBV01002115">
    <property type="protein sequence ID" value="EJW83576.1"/>
    <property type="molecule type" value="Genomic_DNA"/>
</dbReference>
<dbReference type="SMART" id="SM00329">
    <property type="entry name" value="BPI2"/>
    <property type="match status" value="1"/>
</dbReference>
<dbReference type="GO" id="GO:0005615">
    <property type="term" value="C:extracellular space"/>
    <property type="evidence" value="ECO:0007669"/>
    <property type="project" value="TreeGrafter"/>
</dbReference>
<feature type="domain" description="Lipid-binding serum glycoprotein C-terminal" evidence="1">
    <location>
        <begin position="1"/>
        <end position="189"/>
    </location>
</feature>
<proteinExistence type="predicted"/>
<evidence type="ECO:0000313" key="3">
    <source>
        <dbReference type="Proteomes" id="UP000004810"/>
    </source>
</evidence>
<dbReference type="AlphaFoldDB" id="J9EM93"/>
<accession>J9EM93</accession>
<name>J9EM93_WUCBA</name>
<evidence type="ECO:0000313" key="2">
    <source>
        <dbReference type="EMBL" id="EJW83576.1"/>
    </source>
</evidence>
<dbReference type="Proteomes" id="UP000004810">
    <property type="component" value="Unassembled WGS sequence"/>
</dbReference>
<dbReference type="PANTHER" id="PTHR10504">
    <property type="entry name" value="BACTERICIDAL PERMEABILITY-INCREASING BPI PROTEIN-RELATED"/>
    <property type="match status" value="1"/>
</dbReference>
<dbReference type="PANTHER" id="PTHR10504:SF133">
    <property type="entry name" value="LIPID-BINDING SERUM GLYCOPROTEIN C-TERMINAL DOMAIN-CONTAINING PROTEIN"/>
    <property type="match status" value="1"/>
</dbReference>
<comment type="caution">
    <text evidence="2">The sequence shown here is derived from an EMBL/GenBank/DDBJ whole genome shotgun (WGS) entry which is preliminary data.</text>
</comment>
<evidence type="ECO:0000259" key="1">
    <source>
        <dbReference type="SMART" id="SM00329"/>
    </source>
</evidence>
<sequence length="221" mass="25049">MDQYRNFDYEISKESINNTLMVGYLRSECSSNDICAGTLFPALSVQYPNGMVQIKSHTTTPPTVRFEQDKGIIVIWSQVDAFVQQGEHTSPFLTSNMMAELKLEKSIFQNYSFTSQMRIDKFKISDVTSLIDGIDKTSLEFLVSALNELLIGNDVAKKLSDGIKLPILFDFVQKSANVIFEKDRMRIAVDFCFDQNCSKNSIAENNDFDYYDNVNSTSTLS</sequence>
<dbReference type="SUPFAM" id="SSF55394">
    <property type="entry name" value="Bactericidal permeability-increasing protein, BPI"/>
    <property type="match status" value="1"/>
</dbReference>
<dbReference type="Pfam" id="PF02886">
    <property type="entry name" value="LBP_BPI_CETP_C"/>
    <property type="match status" value="1"/>
</dbReference>
<dbReference type="InterPro" id="IPR032942">
    <property type="entry name" value="BPI/LBP/Plunc"/>
</dbReference>
<protein>
    <submittedName>
        <fullName evidence="2">LBP/BPI/CETP family domain-containing protein</fullName>
    </submittedName>
</protein>